<evidence type="ECO:0000313" key="2">
    <source>
        <dbReference type="Proteomes" id="UP000004115"/>
    </source>
</evidence>
<evidence type="ECO:0008006" key="3">
    <source>
        <dbReference type="Google" id="ProtNLM"/>
    </source>
</evidence>
<protein>
    <recommendedName>
        <fullName evidence="3">DUF951 domain-containing protein</fullName>
    </recommendedName>
</protein>
<evidence type="ECO:0000313" key="1">
    <source>
        <dbReference type="EMBL" id="EEW51847.1"/>
    </source>
</evidence>
<keyword evidence="2" id="KW-1185">Reference proteome</keyword>
<dbReference type="HOGENOM" id="CLU_180138_1_0_9"/>
<gene>
    <name evidence="1" type="ORF">HMPREF0520_0735</name>
</gene>
<dbReference type="Proteomes" id="UP000004115">
    <property type="component" value="Unassembled WGS sequence"/>
</dbReference>
<organism evidence="1 2">
    <name type="scientific">Lactobacillus iners DSM 13335</name>
    <dbReference type="NCBI Taxonomy" id="525328"/>
    <lineage>
        <taxon>Bacteria</taxon>
        <taxon>Bacillati</taxon>
        <taxon>Bacillota</taxon>
        <taxon>Bacilli</taxon>
        <taxon>Lactobacillales</taxon>
        <taxon>Lactobacillaceae</taxon>
        <taxon>Lactobacillus</taxon>
    </lineage>
</organism>
<name>C8PCB5_9LACO</name>
<reference evidence="1 2" key="1">
    <citation type="submission" date="2009-09" db="EMBL/GenBank/DDBJ databases">
        <authorList>
            <person name="Qin X."/>
            <person name="Bachman B."/>
            <person name="Battles P."/>
            <person name="Bell A."/>
            <person name="Bess C."/>
            <person name="Bickham C."/>
            <person name="Chaboub L."/>
            <person name="Chen D."/>
            <person name="Coyle M."/>
            <person name="Deiros D.R."/>
            <person name="Dinh H."/>
            <person name="Forbes L."/>
            <person name="Fowler G."/>
            <person name="Francisco L."/>
            <person name="Fu Q."/>
            <person name="Gubbala S."/>
            <person name="Hale W."/>
            <person name="Han Y."/>
            <person name="Hemphill L."/>
            <person name="Highlander S.K."/>
            <person name="Hirani K."/>
            <person name="Hogues M."/>
            <person name="Jackson L."/>
            <person name="Jakkamsetti A."/>
            <person name="Javaid M."/>
            <person name="Jiang H."/>
            <person name="Korchina V."/>
            <person name="Kovar C."/>
            <person name="Lara F."/>
            <person name="Lee S."/>
            <person name="Mata R."/>
            <person name="Mathew T."/>
            <person name="Moen C."/>
            <person name="Morales K."/>
            <person name="Munidasa M."/>
            <person name="Nazareth L."/>
            <person name="Ngo R."/>
            <person name="Nguyen L."/>
            <person name="Okwuonu G."/>
            <person name="Ongeri F."/>
            <person name="Patil S."/>
            <person name="Petrosino J."/>
            <person name="Pham C."/>
            <person name="Pham P."/>
            <person name="Pu L.-L."/>
            <person name="Puazo M."/>
            <person name="Raj R."/>
            <person name="Reid J."/>
            <person name="Rouhana J."/>
            <person name="Saada N."/>
            <person name="Shang Y."/>
            <person name="Simmons D."/>
            <person name="Thornton R."/>
            <person name="Warren J."/>
            <person name="Weissenberger G."/>
            <person name="Zhang J."/>
            <person name="Zhang L."/>
            <person name="Zhou C."/>
            <person name="Zhu D."/>
            <person name="Muzny D."/>
            <person name="Worley K."/>
            <person name="Gibbs R."/>
        </authorList>
    </citation>
    <scope>NUCLEOTIDE SEQUENCE [LARGE SCALE GENOMIC DNA]</scope>
    <source>
        <strain evidence="1 2">DSM 13335</strain>
    </source>
</reference>
<accession>C8PCB5</accession>
<comment type="caution">
    <text evidence="1">The sequence shown here is derived from an EMBL/GenBank/DDBJ whole genome shotgun (WGS) entry which is preliminary data.</text>
</comment>
<dbReference type="EMBL" id="ACLN01000007">
    <property type="protein sequence ID" value="EEW51847.1"/>
    <property type="molecule type" value="Genomic_DNA"/>
</dbReference>
<dbReference type="InterPro" id="IPR009296">
    <property type="entry name" value="DUF951"/>
</dbReference>
<dbReference type="PANTHER" id="PTHR38455:SF1">
    <property type="entry name" value="DUF951 DOMAIN-CONTAINING PROTEIN"/>
    <property type="match status" value="1"/>
</dbReference>
<dbReference type="Pfam" id="PF06107">
    <property type="entry name" value="DUF951"/>
    <property type="match status" value="1"/>
</dbReference>
<proteinExistence type="predicted"/>
<dbReference type="AlphaFoldDB" id="C8PCB5"/>
<dbReference type="PANTHER" id="PTHR38455">
    <property type="entry name" value="HYPOTHETICAL CYTOSOLIC PROTEIN"/>
    <property type="match status" value="1"/>
</dbReference>
<sequence length="88" mass="10077">MGVILMYQLADVVQMKKPHACGENQWEVLRIGADIRIKCLGCGHLIMMSRADFNKKHKKVLRTAKDPVNLKSEFYVPKDKIIIPNINN</sequence>